<dbReference type="GO" id="GO:0005634">
    <property type="term" value="C:nucleus"/>
    <property type="evidence" value="ECO:0007669"/>
    <property type="project" value="TreeGrafter"/>
</dbReference>
<comment type="similarity">
    <text evidence="2">Belongs to the IPK1 type 1 family.</text>
</comment>
<evidence type="ECO:0000256" key="7">
    <source>
        <dbReference type="ARBA" id="ARBA00022777"/>
    </source>
</evidence>
<protein>
    <recommendedName>
        <fullName evidence="4 9">Inositol-pentakisphosphate 2-kinase</fullName>
        <ecNumber evidence="3 9">2.7.1.158</ecNumber>
    </recommendedName>
</protein>
<dbReference type="GO" id="GO:0035299">
    <property type="term" value="F:inositol-1,3,4,5,6-pentakisphosphate 2-kinase activity"/>
    <property type="evidence" value="ECO:0007669"/>
    <property type="project" value="UniProtKB-EC"/>
</dbReference>
<name>A0AA43QMB8_9LECA</name>
<dbReference type="PANTHER" id="PTHR14456:SF2">
    <property type="entry name" value="INOSITOL-PENTAKISPHOSPHATE 2-KINASE"/>
    <property type="match status" value="1"/>
</dbReference>
<dbReference type="GO" id="GO:0005524">
    <property type="term" value="F:ATP binding"/>
    <property type="evidence" value="ECO:0007669"/>
    <property type="project" value="UniProtKB-KW"/>
</dbReference>
<keyword evidence="12" id="KW-1185">Reference proteome</keyword>
<comment type="catalytic activity">
    <reaction evidence="9">
        <text>1D-myo-inositol 1,3,4,5,6-pentakisphosphate + ATP = 1D-myo-inositol hexakisphosphate + ADP + H(+)</text>
        <dbReference type="Rhea" id="RHEA:20313"/>
        <dbReference type="ChEBI" id="CHEBI:15378"/>
        <dbReference type="ChEBI" id="CHEBI:30616"/>
        <dbReference type="ChEBI" id="CHEBI:57733"/>
        <dbReference type="ChEBI" id="CHEBI:58130"/>
        <dbReference type="ChEBI" id="CHEBI:456216"/>
        <dbReference type="EC" id="2.7.1.158"/>
    </reaction>
</comment>
<evidence type="ECO:0000256" key="5">
    <source>
        <dbReference type="ARBA" id="ARBA00022679"/>
    </source>
</evidence>
<gene>
    <name evidence="11" type="ORF">OHK93_008381</name>
</gene>
<keyword evidence="5 9" id="KW-0808">Transferase</keyword>
<dbReference type="Proteomes" id="UP001161017">
    <property type="component" value="Unassembled WGS sequence"/>
</dbReference>
<comment type="function">
    <text evidence="1">Has kinase activity and phosphorylates inositol-1,3,4,5,6-pentakisphosphate (Ins(1,3,4,5,6)P5) to produce 1,2,3,4,5,6-hexakisphosphate (InsP6), also known as phytate.</text>
</comment>
<organism evidence="11 12">
    <name type="scientific">Ramalina farinacea</name>
    <dbReference type="NCBI Taxonomy" id="258253"/>
    <lineage>
        <taxon>Eukaryota</taxon>
        <taxon>Fungi</taxon>
        <taxon>Dikarya</taxon>
        <taxon>Ascomycota</taxon>
        <taxon>Pezizomycotina</taxon>
        <taxon>Lecanoromycetes</taxon>
        <taxon>OSLEUM clade</taxon>
        <taxon>Lecanoromycetidae</taxon>
        <taxon>Lecanorales</taxon>
        <taxon>Lecanorineae</taxon>
        <taxon>Ramalinaceae</taxon>
        <taxon>Ramalina</taxon>
    </lineage>
</organism>
<evidence type="ECO:0000256" key="10">
    <source>
        <dbReference type="SAM" id="MobiDB-lite"/>
    </source>
</evidence>
<evidence type="ECO:0000256" key="9">
    <source>
        <dbReference type="RuleBase" id="RU364126"/>
    </source>
</evidence>
<evidence type="ECO:0000313" key="11">
    <source>
        <dbReference type="EMBL" id="MDI1489103.1"/>
    </source>
</evidence>
<dbReference type="PANTHER" id="PTHR14456">
    <property type="entry name" value="INOSITOL POLYPHOSPHATE KINASE 1"/>
    <property type="match status" value="1"/>
</dbReference>
<comment type="caution">
    <text evidence="11">The sequence shown here is derived from an EMBL/GenBank/DDBJ whole genome shotgun (WGS) entry which is preliminary data.</text>
</comment>
<dbReference type="EC" id="2.7.1.158" evidence="3 9"/>
<keyword evidence="8 9" id="KW-0067">ATP-binding</keyword>
<evidence type="ECO:0000256" key="8">
    <source>
        <dbReference type="ARBA" id="ARBA00022840"/>
    </source>
</evidence>
<evidence type="ECO:0000313" key="12">
    <source>
        <dbReference type="Proteomes" id="UP001161017"/>
    </source>
</evidence>
<dbReference type="Pfam" id="PF06090">
    <property type="entry name" value="Ins_P5_2-kin"/>
    <property type="match status" value="1"/>
</dbReference>
<reference evidence="11" key="1">
    <citation type="journal article" date="2023" name="Genome Biol. Evol.">
        <title>First Whole Genome Sequence and Flow Cytometry Genome Size Data for the Lichen-Forming Fungus Ramalina farinacea (Ascomycota).</title>
        <authorList>
            <person name="Llewellyn T."/>
            <person name="Mian S."/>
            <person name="Hill R."/>
            <person name="Leitch I.J."/>
            <person name="Gaya E."/>
        </authorList>
    </citation>
    <scope>NUCLEOTIDE SEQUENCE</scope>
    <source>
        <strain evidence="11">LIQ254RAFAR</strain>
    </source>
</reference>
<keyword evidence="6 9" id="KW-0547">Nucleotide-binding</keyword>
<dbReference type="EMBL" id="JAPUFD010000008">
    <property type="protein sequence ID" value="MDI1489103.1"/>
    <property type="molecule type" value="Genomic_DNA"/>
</dbReference>
<dbReference type="GO" id="GO:0032958">
    <property type="term" value="P:inositol phosphate biosynthetic process"/>
    <property type="evidence" value="ECO:0007669"/>
    <property type="project" value="TreeGrafter"/>
</dbReference>
<evidence type="ECO:0000256" key="1">
    <source>
        <dbReference type="ARBA" id="ARBA00003979"/>
    </source>
</evidence>
<proteinExistence type="inferred from homology"/>
<feature type="region of interest" description="Disordered" evidence="10">
    <location>
        <begin position="26"/>
        <end position="64"/>
    </location>
</feature>
<evidence type="ECO:0000256" key="6">
    <source>
        <dbReference type="ARBA" id="ARBA00022741"/>
    </source>
</evidence>
<evidence type="ECO:0000256" key="2">
    <source>
        <dbReference type="ARBA" id="ARBA00008305"/>
    </source>
</evidence>
<keyword evidence="7 9" id="KW-0418">Kinase</keyword>
<evidence type="ECO:0000256" key="4">
    <source>
        <dbReference type="ARBA" id="ARBA00014846"/>
    </source>
</evidence>
<evidence type="ECO:0000256" key="3">
    <source>
        <dbReference type="ARBA" id="ARBA00012023"/>
    </source>
</evidence>
<dbReference type="AlphaFoldDB" id="A0AA43QMB8"/>
<comment type="function">
    <text evidence="9">Phosphorylates Ins(1,3,4,5,6)P5 at position 2 to form Ins(1,2,3,4,5,6)P6 (InsP6 or phytate).</text>
</comment>
<comment type="domain">
    <text evidence="9">The EXKPK motif is conserved in inositol-pentakisphosphate 2-kinases of both family 1 and 2.</text>
</comment>
<accession>A0AA43QMB8</accession>
<dbReference type="InterPro" id="IPR009286">
    <property type="entry name" value="Ins_P5_2-kin"/>
</dbReference>
<sequence>MLDPSLVSLTYLDEGAANIVYRISASPSASPTRSSHHESYSRTTPPPSEIDTPPIRPSSSNPFPGQLLRLRKDNATAAVLDSHHHFNNRIAPLLPTANLIQQTLVRASSHLIQKCNAGLRSMEKRGARSPQRAGVYLAEGEAFAVLVTDMSSSNSSSDRDAPVEAETESLSVEFKPKWLAQSPNAPSNGTSRRCRTCALRALRESRGPMPGDEKLLSSSSGFCPLKLMEQDRGIVREVGNRIVELNRIRKEDRGWMEETLFAWLYGNALLARLRTLQVVMDPEGVLMGNLESPDFLTAMTMRDCTLFLRIPRDGGPIEARLGDLDLKAASPKKADYWRRVERQLIDDGWYTAIGRGAAVESEERCQLSQ</sequence>